<organism evidence="2 3">
    <name type="scientific">Knipowitschia caucasica</name>
    <name type="common">Caucasian dwarf goby</name>
    <name type="synonym">Pomatoschistus caucasicus</name>
    <dbReference type="NCBI Taxonomy" id="637954"/>
    <lineage>
        <taxon>Eukaryota</taxon>
        <taxon>Metazoa</taxon>
        <taxon>Chordata</taxon>
        <taxon>Craniata</taxon>
        <taxon>Vertebrata</taxon>
        <taxon>Euteleostomi</taxon>
        <taxon>Actinopterygii</taxon>
        <taxon>Neopterygii</taxon>
        <taxon>Teleostei</taxon>
        <taxon>Neoteleostei</taxon>
        <taxon>Acanthomorphata</taxon>
        <taxon>Gobiaria</taxon>
        <taxon>Gobiiformes</taxon>
        <taxon>Gobioidei</taxon>
        <taxon>Gobiidae</taxon>
        <taxon>Gobiinae</taxon>
        <taxon>Knipowitschia</taxon>
    </lineage>
</organism>
<protein>
    <submittedName>
        <fullName evidence="2">Uncharacterized protein</fullName>
    </submittedName>
</protein>
<gene>
    <name evidence="2" type="ORF">KC01_LOCUS36506</name>
</gene>
<proteinExistence type="predicted"/>
<dbReference type="EMBL" id="OZ035828">
    <property type="protein sequence ID" value="CAL1609822.1"/>
    <property type="molecule type" value="Genomic_DNA"/>
</dbReference>
<evidence type="ECO:0000313" key="2">
    <source>
        <dbReference type="EMBL" id="CAL1609822.1"/>
    </source>
</evidence>
<feature type="region of interest" description="Disordered" evidence="1">
    <location>
        <begin position="1"/>
        <end position="105"/>
    </location>
</feature>
<accession>A0AAV2M8Z2</accession>
<evidence type="ECO:0000313" key="3">
    <source>
        <dbReference type="Proteomes" id="UP001497482"/>
    </source>
</evidence>
<dbReference type="AlphaFoldDB" id="A0AAV2M8Z2"/>
<sequence length="216" mass="24493">MMSSKITGNMEKSRKTIIRCSDRHHRPPSQKERGGRNTGWSRGKKLEHRLEQREEAGTQAGAEGRSWNTGWSRGKKLEHRLEQRKEAGTPAGTEGRSWNTGWSRGKKLEHRLEQREEAGTQAGAEGRSWNPGWNRGKKLEHTLEQKEEAGTDVPAAALFLMMQFRCHSLKEKALVPAWRRYLRVTPPPVSSSVTARASLEQRPASTRHIAHTLMTS</sequence>
<keyword evidence="3" id="KW-1185">Reference proteome</keyword>
<reference evidence="2 3" key="1">
    <citation type="submission" date="2024-04" db="EMBL/GenBank/DDBJ databases">
        <authorList>
            <person name="Waldvogel A.-M."/>
            <person name="Schoenle A."/>
        </authorList>
    </citation>
    <scope>NUCLEOTIDE SEQUENCE [LARGE SCALE GENOMIC DNA]</scope>
</reference>
<evidence type="ECO:0000256" key="1">
    <source>
        <dbReference type="SAM" id="MobiDB-lite"/>
    </source>
</evidence>
<dbReference type="Proteomes" id="UP001497482">
    <property type="component" value="Chromosome 6"/>
</dbReference>
<name>A0AAV2M8Z2_KNICA</name>